<comment type="caution">
    <text evidence="1">The sequence shown here is derived from an EMBL/GenBank/DDBJ whole genome shotgun (WGS) entry which is preliminary data.</text>
</comment>
<keyword evidence="2" id="KW-1185">Reference proteome</keyword>
<dbReference type="EMBL" id="LVLJ01002953">
    <property type="protein sequence ID" value="OAE23063.1"/>
    <property type="molecule type" value="Genomic_DNA"/>
</dbReference>
<evidence type="ECO:0000313" key="2">
    <source>
        <dbReference type="Proteomes" id="UP000077202"/>
    </source>
</evidence>
<protein>
    <submittedName>
        <fullName evidence="1">Uncharacterized protein</fullName>
    </submittedName>
</protein>
<sequence>MAVSLMSGIHVGLNAQCARAASAPACQANADADAARKVSELRLGGFRLNKWQGLKCDGRARRDALLLPISSNSRRDSPRMIRAEAAQQEGDVAVRTQELTVEKPVESTEDDQVKGDRLNMSTLLSRSKAVAPYDVNSMPLGRTGDRTV</sequence>
<accession>A0A176VRN2</accession>
<proteinExistence type="predicted"/>
<organism evidence="1 2">
    <name type="scientific">Marchantia polymorpha subsp. ruderalis</name>
    <dbReference type="NCBI Taxonomy" id="1480154"/>
    <lineage>
        <taxon>Eukaryota</taxon>
        <taxon>Viridiplantae</taxon>
        <taxon>Streptophyta</taxon>
        <taxon>Embryophyta</taxon>
        <taxon>Marchantiophyta</taxon>
        <taxon>Marchantiopsida</taxon>
        <taxon>Marchantiidae</taxon>
        <taxon>Marchantiales</taxon>
        <taxon>Marchantiaceae</taxon>
        <taxon>Marchantia</taxon>
    </lineage>
</organism>
<gene>
    <name evidence="1" type="ORF">AXG93_3509s1070</name>
</gene>
<dbReference type="AlphaFoldDB" id="A0A176VRN2"/>
<reference evidence="1" key="1">
    <citation type="submission" date="2016-03" db="EMBL/GenBank/DDBJ databases">
        <title>Mechanisms controlling the formation of the plant cell surface in tip-growing cells are functionally conserved among land plants.</title>
        <authorList>
            <person name="Honkanen S."/>
            <person name="Jones V.A."/>
            <person name="Morieri G."/>
            <person name="Champion C."/>
            <person name="Hetherington A.J."/>
            <person name="Kelly S."/>
            <person name="Saint-Marcoux D."/>
            <person name="Proust H."/>
            <person name="Prescott H."/>
            <person name="Dolan L."/>
        </authorList>
    </citation>
    <scope>NUCLEOTIDE SEQUENCE [LARGE SCALE GENOMIC DNA]</scope>
    <source>
        <tissue evidence="1">Whole gametophyte</tissue>
    </source>
</reference>
<dbReference type="Proteomes" id="UP000077202">
    <property type="component" value="Unassembled WGS sequence"/>
</dbReference>
<name>A0A176VRN2_MARPO</name>
<evidence type="ECO:0000313" key="1">
    <source>
        <dbReference type="EMBL" id="OAE23063.1"/>
    </source>
</evidence>